<dbReference type="SUPFAM" id="SSF52540">
    <property type="entry name" value="P-loop containing nucleoside triphosphate hydrolases"/>
    <property type="match status" value="1"/>
</dbReference>
<dbReference type="GO" id="GO:0016887">
    <property type="term" value="F:ATP hydrolysis activity"/>
    <property type="evidence" value="ECO:0007669"/>
    <property type="project" value="InterPro"/>
</dbReference>
<evidence type="ECO:0000256" key="6">
    <source>
        <dbReference type="ARBA" id="ARBA00022840"/>
    </source>
</evidence>
<evidence type="ECO:0000259" key="10">
    <source>
        <dbReference type="PROSITE" id="PS50893"/>
    </source>
</evidence>
<keyword evidence="12" id="KW-1185">Reference proteome</keyword>
<evidence type="ECO:0000256" key="4">
    <source>
        <dbReference type="ARBA" id="ARBA00022692"/>
    </source>
</evidence>
<dbReference type="GO" id="GO:0015658">
    <property type="term" value="F:branched-chain amino acid transmembrane transporter activity"/>
    <property type="evidence" value="ECO:0007669"/>
    <property type="project" value="InterPro"/>
</dbReference>
<dbReference type="RefSeq" id="WP_163075298.1">
    <property type="nucleotide sequence ID" value="NZ_CP048630.1"/>
</dbReference>
<dbReference type="KEGG" id="apra:G3A50_10835"/>
<sequence length="597" mass="63460">MSRLYPLGFLLLAALLIAVPLASGNEYELRLFMLFLIYAMIAVGLNVLVGLAGLVSLGQAGLFALGSYTGAIVATRLGFDMISACIVSALMAGLFGVLLAYPTVRVRGVYLAVVTIAFGLIVENVAIEWQSLTGGTMGITSIPAPNAFGYRLSGYAYYGVLALSLFLAVVATHNLKVSRYGRAMLAVAQSETAARALGLNPAAVRTLAFVVAAVTAGIAGTYYAFLNAYISPDIFTFTDSIRFLLMVILGGAASTFGPLVGAYILTYLPEYLQEFALWQKFAYGAMLLTVMFVLPRGIMGSLGSLATRLFPAPRTAGAGEGIAAEATLAPHAGEQRAELVARALTVRFGGLTALAEASLRVKPGEVHALIGPNGAGKSTFVNTISGFYQPTEGAFELDGVQLAGMRSHEIARVGLARTFQNTELFGELSVLENVMVGYQQRLTYGVAAAVLRSPAMRRQERDCRRAAIGLLAFVGLEDYAHEAARFLPFGLQRRLEIARALAAGPRLLLLDEPAAGLTTQEIDELEAMIRRIAGLGISVLLIEHHVELIMAVADTVTVLDYGQVIASDTPARVQDDPRVIEAYFGTSGHGAREETTS</sequence>
<evidence type="ECO:0000256" key="2">
    <source>
        <dbReference type="ARBA" id="ARBA00022448"/>
    </source>
</evidence>
<dbReference type="InterPro" id="IPR001851">
    <property type="entry name" value="ABC_transp_permease"/>
</dbReference>
<feature type="transmembrane region" description="Helical" evidence="9">
    <location>
        <begin position="107"/>
        <end position="127"/>
    </location>
</feature>
<dbReference type="PROSITE" id="PS50893">
    <property type="entry name" value="ABC_TRANSPORTER_2"/>
    <property type="match status" value="1"/>
</dbReference>
<dbReference type="InterPro" id="IPR003593">
    <property type="entry name" value="AAA+_ATPase"/>
</dbReference>
<organism evidence="11 12">
    <name type="scientific">Ancylobacter pratisalsi</name>
    <dbReference type="NCBI Taxonomy" id="1745854"/>
    <lineage>
        <taxon>Bacteria</taxon>
        <taxon>Pseudomonadati</taxon>
        <taxon>Pseudomonadota</taxon>
        <taxon>Alphaproteobacteria</taxon>
        <taxon>Hyphomicrobiales</taxon>
        <taxon>Xanthobacteraceae</taxon>
        <taxon>Ancylobacter</taxon>
    </lineage>
</organism>
<feature type="transmembrane region" description="Helical" evidence="9">
    <location>
        <begin position="207"/>
        <end position="231"/>
    </location>
</feature>
<keyword evidence="6 11" id="KW-0067">ATP-binding</keyword>
<evidence type="ECO:0000313" key="12">
    <source>
        <dbReference type="Proteomes" id="UP000464751"/>
    </source>
</evidence>
<dbReference type="Pfam" id="PF00005">
    <property type="entry name" value="ABC_tran"/>
    <property type="match status" value="1"/>
</dbReference>
<dbReference type="GO" id="GO:0005886">
    <property type="term" value="C:plasma membrane"/>
    <property type="evidence" value="ECO:0007669"/>
    <property type="project" value="UniProtKB-SubCell"/>
</dbReference>
<feature type="transmembrane region" description="Helical" evidence="9">
    <location>
        <begin position="277"/>
        <end position="294"/>
    </location>
</feature>
<dbReference type="CDD" id="cd03219">
    <property type="entry name" value="ABC_Mj1267_LivG_branched"/>
    <property type="match status" value="1"/>
</dbReference>
<protein>
    <submittedName>
        <fullName evidence="11">Branched-chain amino acid ABC transporter ATP-binding protein/permease</fullName>
    </submittedName>
</protein>
<evidence type="ECO:0000256" key="9">
    <source>
        <dbReference type="SAM" id="Phobius"/>
    </source>
</evidence>
<evidence type="ECO:0000313" key="11">
    <source>
        <dbReference type="EMBL" id="QIB34153.1"/>
    </source>
</evidence>
<name>A0A6P1YPS8_9HYPH</name>
<feature type="transmembrane region" description="Helical" evidence="9">
    <location>
        <begin position="34"/>
        <end position="65"/>
    </location>
</feature>
<feature type="transmembrane region" description="Helical" evidence="9">
    <location>
        <begin position="243"/>
        <end position="265"/>
    </location>
</feature>
<dbReference type="Gene3D" id="3.40.50.300">
    <property type="entry name" value="P-loop containing nucleotide triphosphate hydrolases"/>
    <property type="match status" value="1"/>
</dbReference>
<gene>
    <name evidence="11" type="ORF">G3A50_10835</name>
</gene>
<reference evidence="11 12" key="1">
    <citation type="submission" date="2020-02" db="EMBL/GenBank/DDBJ databases">
        <authorList>
            <person name="Li G."/>
        </authorList>
    </citation>
    <scope>NUCLEOTIDE SEQUENCE [LARGE SCALE GENOMIC DNA]</scope>
    <source>
        <strain evidence="11 12">DSM 102029</strain>
    </source>
</reference>
<dbReference type="Pfam" id="PF12399">
    <property type="entry name" value="BCA_ABC_TP_C"/>
    <property type="match status" value="1"/>
</dbReference>
<proteinExistence type="predicted"/>
<evidence type="ECO:0000256" key="8">
    <source>
        <dbReference type="ARBA" id="ARBA00023136"/>
    </source>
</evidence>
<evidence type="ECO:0000256" key="3">
    <source>
        <dbReference type="ARBA" id="ARBA00022475"/>
    </source>
</evidence>
<dbReference type="InterPro" id="IPR032823">
    <property type="entry name" value="BCA_ABC_TP_C"/>
</dbReference>
<feature type="transmembrane region" description="Helical" evidence="9">
    <location>
        <begin position="77"/>
        <end position="101"/>
    </location>
</feature>
<dbReference type="SMART" id="SM00382">
    <property type="entry name" value="AAA"/>
    <property type="match status" value="1"/>
</dbReference>
<keyword evidence="4 9" id="KW-0812">Transmembrane</keyword>
<dbReference type="Proteomes" id="UP000464751">
    <property type="component" value="Chromosome"/>
</dbReference>
<dbReference type="InterPro" id="IPR027417">
    <property type="entry name" value="P-loop_NTPase"/>
</dbReference>
<keyword evidence="2" id="KW-0813">Transport</keyword>
<dbReference type="InterPro" id="IPR003439">
    <property type="entry name" value="ABC_transporter-like_ATP-bd"/>
</dbReference>
<keyword evidence="7 9" id="KW-1133">Transmembrane helix</keyword>
<evidence type="ECO:0000256" key="7">
    <source>
        <dbReference type="ARBA" id="ARBA00022989"/>
    </source>
</evidence>
<dbReference type="EMBL" id="CP048630">
    <property type="protein sequence ID" value="QIB34153.1"/>
    <property type="molecule type" value="Genomic_DNA"/>
</dbReference>
<comment type="subcellular location">
    <subcellularLocation>
        <location evidence="1">Cell membrane</location>
        <topology evidence="1">Multi-pass membrane protein</topology>
    </subcellularLocation>
</comment>
<keyword evidence="8 9" id="KW-0472">Membrane</keyword>
<dbReference type="PANTHER" id="PTHR45772">
    <property type="entry name" value="CONSERVED COMPONENT OF ABC TRANSPORTER FOR NATURAL AMINO ACIDS-RELATED"/>
    <property type="match status" value="1"/>
</dbReference>
<evidence type="ECO:0000256" key="5">
    <source>
        <dbReference type="ARBA" id="ARBA00022741"/>
    </source>
</evidence>
<feature type="domain" description="ABC transporter" evidence="10">
    <location>
        <begin position="335"/>
        <end position="586"/>
    </location>
</feature>
<dbReference type="PANTHER" id="PTHR45772:SF9">
    <property type="entry name" value="CONSERVED COMPONENT OF ABC TRANSPORTER FOR NATURAL AMINO ACIDS"/>
    <property type="match status" value="1"/>
</dbReference>
<evidence type="ECO:0000256" key="1">
    <source>
        <dbReference type="ARBA" id="ARBA00004651"/>
    </source>
</evidence>
<dbReference type="GO" id="GO:0005524">
    <property type="term" value="F:ATP binding"/>
    <property type="evidence" value="ECO:0007669"/>
    <property type="project" value="UniProtKB-KW"/>
</dbReference>
<dbReference type="Pfam" id="PF02653">
    <property type="entry name" value="BPD_transp_2"/>
    <property type="match status" value="1"/>
</dbReference>
<dbReference type="InterPro" id="IPR051120">
    <property type="entry name" value="ABC_AA/LPS_Transport"/>
</dbReference>
<feature type="transmembrane region" description="Helical" evidence="9">
    <location>
        <begin position="155"/>
        <end position="175"/>
    </location>
</feature>
<accession>A0A6P1YPS8</accession>
<dbReference type="InterPro" id="IPR043428">
    <property type="entry name" value="LivM-like"/>
</dbReference>
<dbReference type="AlphaFoldDB" id="A0A6P1YPS8"/>
<keyword evidence="5" id="KW-0547">Nucleotide-binding</keyword>
<dbReference type="CDD" id="cd06581">
    <property type="entry name" value="TM_PBP1_LivM_like"/>
    <property type="match status" value="1"/>
</dbReference>
<keyword evidence="3" id="KW-1003">Cell membrane</keyword>
<dbReference type="FunFam" id="3.40.50.300:FF:000421">
    <property type="entry name" value="Branched-chain amino acid ABC transporter ATP-binding protein"/>
    <property type="match status" value="1"/>
</dbReference>